<organism evidence="2 3">
    <name type="scientific">Dactylosporangium siamense</name>
    <dbReference type="NCBI Taxonomy" id="685454"/>
    <lineage>
        <taxon>Bacteria</taxon>
        <taxon>Bacillati</taxon>
        <taxon>Actinomycetota</taxon>
        <taxon>Actinomycetes</taxon>
        <taxon>Micromonosporales</taxon>
        <taxon>Micromonosporaceae</taxon>
        <taxon>Dactylosporangium</taxon>
    </lineage>
</organism>
<evidence type="ECO:0000313" key="3">
    <source>
        <dbReference type="Proteomes" id="UP000660611"/>
    </source>
</evidence>
<keyword evidence="3" id="KW-1185">Reference proteome</keyword>
<dbReference type="AlphaFoldDB" id="A0A919PLX1"/>
<evidence type="ECO:0000313" key="2">
    <source>
        <dbReference type="EMBL" id="GIG47205.1"/>
    </source>
</evidence>
<comment type="caution">
    <text evidence="2">The sequence shown here is derived from an EMBL/GenBank/DDBJ whole genome shotgun (WGS) entry which is preliminary data.</text>
</comment>
<gene>
    <name evidence="2" type="ORF">Dsi01nite_052460</name>
</gene>
<feature type="chain" id="PRO_5039242229" evidence="1">
    <location>
        <begin position="21"/>
        <end position="303"/>
    </location>
</feature>
<protein>
    <submittedName>
        <fullName evidence="2">Uncharacterized protein</fullName>
    </submittedName>
</protein>
<proteinExistence type="predicted"/>
<dbReference type="Proteomes" id="UP000660611">
    <property type="component" value="Unassembled WGS sequence"/>
</dbReference>
<reference evidence="2" key="1">
    <citation type="submission" date="2021-01" db="EMBL/GenBank/DDBJ databases">
        <title>Whole genome shotgun sequence of Dactylosporangium siamense NBRC 106093.</title>
        <authorList>
            <person name="Komaki H."/>
            <person name="Tamura T."/>
        </authorList>
    </citation>
    <scope>NUCLEOTIDE SEQUENCE</scope>
    <source>
        <strain evidence="2">NBRC 106093</strain>
    </source>
</reference>
<accession>A0A919PLX1</accession>
<dbReference type="PROSITE" id="PS51257">
    <property type="entry name" value="PROKAR_LIPOPROTEIN"/>
    <property type="match status" value="1"/>
</dbReference>
<feature type="signal peptide" evidence="1">
    <location>
        <begin position="1"/>
        <end position="20"/>
    </location>
</feature>
<keyword evidence="1" id="KW-0732">Signal</keyword>
<dbReference type="EMBL" id="BONQ01000081">
    <property type="protein sequence ID" value="GIG47205.1"/>
    <property type="molecule type" value="Genomic_DNA"/>
</dbReference>
<name>A0A919PLX1_9ACTN</name>
<dbReference type="RefSeq" id="WP_203848933.1">
    <property type="nucleotide sequence ID" value="NZ_BAAAVW010000017.1"/>
</dbReference>
<sequence length="303" mass="30449">MNPATLRVALAVLLGAGLSAGCSGPQAPTGGPADAITASGSGRPATIRVERRDIYSTIRLEGIVEAYDAVPVPAAKAGNFIPTPGLANGRPVSVGDTIGKIEVCAPAATPAATPSPATEGPPPCTITRTNVIAPVSGLLSGLYPQTVAAGQTVAAVQPPGFHAKLPVVEPAALFSFQNPPKTGKAELIGGPAGFVVTYESLVYVKDSGAVNVYASIPADVPAFAGLRAVVVFVTNVKDKVPTLPLSAVRGRAGSGQVVVLEPDGRKRTAGVTIGAADDAYVEVTGLDPALDVVLYPLESDFAG</sequence>
<dbReference type="Gene3D" id="2.40.420.20">
    <property type="match status" value="1"/>
</dbReference>
<evidence type="ECO:0000256" key="1">
    <source>
        <dbReference type="SAM" id="SignalP"/>
    </source>
</evidence>